<keyword evidence="4" id="KW-0547">Nucleotide-binding</keyword>
<dbReference type="RefSeq" id="WP_079705449.1">
    <property type="nucleotide sequence ID" value="NZ_FUZO01000001.1"/>
</dbReference>
<dbReference type="EMBL" id="FUZO01000001">
    <property type="protein sequence ID" value="SKC51992.1"/>
    <property type="molecule type" value="Genomic_DNA"/>
</dbReference>
<evidence type="ECO:0000256" key="3">
    <source>
        <dbReference type="ARBA" id="ARBA00012737"/>
    </source>
</evidence>
<dbReference type="InterPro" id="IPR029055">
    <property type="entry name" value="Ntn_hydrolases_N"/>
</dbReference>
<protein>
    <recommendedName>
        <fullName evidence="3">asparagine synthase (glutamine-hydrolyzing)</fullName>
        <ecNumber evidence="3">6.3.5.4</ecNumber>
    </recommendedName>
</protein>
<evidence type="ECO:0000313" key="10">
    <source>
        <dbReference type="EMBL" id="SKC51992.1"/>
    </source>
</evidence>
<evidence type="ECO:0000256" key="4">
    <source>
        <dbReference type="ARBA" id="ARBA00022741"/>
    </source>
</evidence>
<evidence type="ECO:0000313" key="11">
    <source>
        <dbReference type="Proteomes" id="UP000190827"/>
    </source>
</evidence>
<dbReference type="Gene3D" id="3.60.20.10">
    <property type="entry name" value="Glutamine Phosphoribosylpyrophosphate, subunit 1, domain 1"/>
    <property type="match status" value="1"/>
</dbReference>
<dbReference type="Gene3D" id="3.40.50.620">
    <property type="entry name" value="HUPs"/>
    <property type="match status" value="1"/>
</dbReference>
<dbReference type="PIRSF" id="PIRSF001589">
    <property type="entry name" value="Asn_synthetase_glu-h"/>
    <property type="match status" value="1"/>
</dbReference>
<dbReference type="SUPFAM" id="SSF52402">
    <property type="entry name" value="Adenine nucleotide alpha hydrolases-like"/>
    <property type="match status" value="1"/>
</dbReference>
<evidence type="ECO:0000256" key="7">
    <source>
        <dbReference type="ARBA" id="ARBA00022962"/>
    </source>
</evidence>
<keyword evidence="6" id="KW-0061">Asparagine biosynthesis</keyword>
<dbReference type="PANTHER" id="PTHR43284:SF1">
    <property type="entry name" value="ASPARAGINE SYNTHETASE"/>
    <property type="match status" value="1"/>
</dbReference>
<dbReference type="NCBIfam" id="TIGR03104">
    <property type="entry name" value="trio_amidotrans"/>
    <property type="match status" value="1"/>
</dbReference>
<dbReference type="EC" id="6.3.5.4" evidence="3"/>
<dbReference type="InterPro" id="IPR014729">
    <property type="entry name" value="Rossmann-like_a/b/a_fold"/>
</dbReference>
<name>A0ABY1LKT2_9MICO</name>
<comment type="similarity">
    <text evidence="2">Belongs to the asparagine synthetase family.</text>
</comment>
<organism evidence="10 11">
    <name type="scientific">Plantibacter cousiniae</name>
    <name type="common">nom. nud.</name>
    <dbReference type="NCBI Taxonomy" id="199709"/>
    <lineage>
        <taxon>Bacteria</taxon>
        <taxon>Bacillati</taxon>
        <taxon>Actinomycetota</taxon>
        <taxon>Actinomycetes</taxon>
        <taxon>Micrococcales</taxon>
        <taxon>Microbacteriaceae</taxon>
        <taxon>Plantibacter</taxon>
    </lineage>
</organism>
<keyword evidence="5" id="KW-0067">ATP-binding</keyword>
<dbReference type="InterPro" id="IPR017535">
    <property type="entry name" value="Asparagine_synth"/>
</dbReference>
<dbReference type="PROSITE" id="PS51278">
    <property type="entry name" value="GATASE_TYPE_2"/>
    <property type="match status" value="1"/>
</dbReference>
<dbReference type="InterPro" id="IPR017932">
    <property type="entry name" value="GATase_2_dom"/>
</dbReference>
<comment type="catalytic activity">
    <reaction evidence="8">
        <text>L-aspartate + L-glutamine + ATP + H2O = L-asparagine + L-glutamate + AMP + diphosphate + H(+)</text>
        <dbReference type="Rhea" id="RHEA:12228"/>
        <dbReference type="ChEBI" id="CHEBI:15377"/>
        <dbReference type="ChEBI" id="CHEBI:15378"/>
        <dbReference type="ChEBI" id="CHEBI:29985"/>
        <dbReference type="ChEBI" id="CHEBI:29991"/>
        <dbReference type="ChEBI" id="CHEBI:30616"/>
        <dbReference type="ChEBI" id="CHEBI:33019"/>
        <dbReference type="ChEBI" id="CHEBI:58048"/>
        <dbReference type="ChEBI" id="CHEBI:58359"/>
        <dbReference type="ChEBI" id="CHEBI:456215"/>
        <dbReference type="EC" id="6.3.5.4"/>
    </reaction>
</comment>
<gene>
    <name evidence="10" type="ORF">SAMN06295973_1619</name>
</gene>
<keyword evidence="7" id="KW-0315">Glutamine amidotransferase</keyword>
<dbReference type="PANTHER" id="PTHR43284">
    <property type="entry name" value="ASPARAGINE SYNTHETASE (GLUTAMINE-HYDROLYZING)"/>
    <property type="match status" value="1"/>
</dbReference>
<dbReference type="SUPFAM" id="SSF56235">
    <property type="entry name" value="N-terminal nucleophile aminohydrolases (Ntn hydrolases)"/>
    <property type="match status" value="1"/>
</dbReference>
<evidence type="ECO:0000256" key="1">
    <source>
        <dbReference type="ARBA" id="ARBA00005187"/>
    </source>
</evidence>
<sequence>MCGISGEIVFGHGRPRLDAVRRMTDALAKRGPDGAGIWTDGRVAFGHRRLSIIDLTSAGAQPMVDGAAGLAVVFNGCIYNHRELRRELERHYRFDSASDTEVVLKAYQRWGEDFVDHLVGMFAIAISDQRTRRVVLARDRLGVKPLYLSQRPDRLRFASSLPALLAGGDVDTDIDDVALHHYLSWHSIVPAPRTILRGVRKLPPATVRVVEEDGRSRDRVYWSPHYGRRPEDAGLSAAEWEERVHDALRTAVRRRLVADVPVGVLLSGGLDSSLLVALLAEVGHDGTRTFSIGFEGASGEQGDEFVYSDAVASAYGTTHDRIRVGSAELAAVLPAAVEAMPEPMSTHDVPAFYLLAHTVSEHVKVVQSGQGADEVFAGYAYHQPAIGRPRAAAVPTFLEHFIDLDHDSLRALVAPDHALETDVSRALAEHGIADADAETALDAVLRFDTHVLMPDDPVKRIDSMCMAWGVEARVPFLDQDLVELAAACPPEVKASEGGKGVLKSLGRRLLPREVVDRRKGYFPVPALRHLGGPVLEHVREVLTSPEARRRGLLNGDAVDRLLAHPNAMSTPTNQNPLWNLAVLEDWLRRNGVPA</sequence>
<dbReference type="NCBIfam" id="TIGR01536">
    <property type="entry name" value="asn_synth_AEB"/>
    <property type="match status" value="1"/>
</dbReference>
<dbReference type="Proteomes" id="UP000190827">
    <property type="component" value="Unassembled WGS sequence"/>
</dbReference>
<dbReference type="InterPro" id="IPR051786">
    <property type="entry name" value="ASN_synthetase/amidase"/>
</dbReference>
<keyword evidence="11" id="KW-1185">Reference proteome</keyword>
<proteinExistence type="inferred from homology"/>
<dbReference type="Pfam" id="PF13537">
    <property type="entry name" value="GATase_7"/>
    <property type="match status" value="1"/>
</dbReference>
<feature type="domain" description="Glutamine amidotransferase type-2" evidence="9">
    <location>
        <begin position="2"/>
        <end position="213"/>
    </location>
</feature>
<dbReference type="InterPro" id="IPR033738">
    <property type="entry name" value="AsnB_N"/>
</dbReference>
<evidence type="ECO:0000256" key="6">
    <source>
        <dbReference type="ARBA" id="ARBA00022888"/>
    </source>
</evidence>
<evidence type="ECO:0000259" key="9">
    <source>
        <dbReference type="PROSITE" id="PS51278"/>
    </source>
</evidence>
<evidence type="ECO:0000256" key="5">
    <source>
        <dbReference type="ARBA" id="ARBA00022840"/>
    </source>
</evidence>
<dbReference type="InterPro" id="IPR001962">
    <property type="entry name" value="Asn_synthase"/>
</dbReference>
<dbReference type="CDD" id="cd00712">
    <property type="entry name" value="AsnB"/>
    <property type="match status" value="1"/>
</dbReference>
<comment type="caution">
    <text evidence="10">The sequence shown here is derived from an EMBL/GenBank/DDBJ whole genome shotgun (WGS) entry which is preliminary data.</text>
</comment>
<reference evidence="10 11" key="1">
    <citation type="submission" date="2017-02" db="EMBL/GenBank/DDBJ databases">
        <authorList>
            <person name="Varghese N."/>
            <person name="Submissions S."/>
        </authorList>
    </citation>
    <scope>NUCLEOTIDE SEQUENCE [LARGE SCALE GENOMIC DNA]</scope>
    <source>
        <strain evidence="10 11">VKM Ac-1787</strain>
    </source>
</reference>
<dbReference type="Pfam" id="PF00733">
    <property type="entry name" value="Asn_synthase"/>
    <property type="match status" value="1"/>
</dbReference>
<evidence type="ECO:0000256" key="8">
    <source>
        <dbReference type="ARBA" id="ARBA00048741"/>
    </source>
</evidence>
<comment type="pathway">
    <text evidence="1">Amino-acid biosynthesis; L-asparagine biosynthesis; L-asparagine from L-aspartate (L-Gln route): step 1/1.</text>
</comment>
<dbReference type="CDD" id="cd01991">
    <property type="entry name" value="Asn_synthase_B_C"/>
    <property type="match status" value="1"/>
</dbReference>
<dbReference type="InterPro" id="IPR006426">
    <property type="entry name" value="Asn_synth_AEB"/>
</dbReference>
<evidence type="ECO:0000256" key="2">
    <source>
        <dbReference type="ARBA" id="ARBA00005752"/>
    </source>
</evidence>
<keyword evidence="6" id="KW-0028">Amino-acid biosynthesis</keyword>
<accession>A0ABY1LKT2</accession>